<accession>A0ABD1K980</accession>
<feature type="compositionally biased region" description="Polar residues" evidence="1">
    <location>
        <begin position="400"/>
        <end position="410"/>
    </location>
</feature>
<evidence type="ECO:0000256" key="1">
    <source>
        <dbReference type="SAM" id="MobiDB-lite"/>
    </source>
</evidence>
<protein>
    <submittedName>
        <fullName evidence="2">Uncharacterized protein</fullName>
    </submittedName>
</protein>
<evidence type="ECO:0000313" key="2">
    <source>
        <dbReference type="EMBL" id="KAL2095698.1"/>
    </source>
</evidence>
<organism evidence="2 3">
    <name type="scientific">Coilia grayii</name>
    <name type="common">Gray's grenadier anchovy</name>
    <dbReference type="NCBI Taxonomy" id="363190"/>
    <lineage>
        <taxon>Eukaryota</taxon>
        <taxon>Metazoa</taxon>
        <taxon>Chordata</taxon>
        <taxon>Craniata</taxon>
        <taxon>Vertebrata</taxon>
        <taxon>Euteleostomi</taxon>
        <taxon>Actinopterygii</taxon>
        <taxon>Neopterygii</taxon>
        <taxon>Teleostei</taxon>
        <taxon>Clupei</taxon>
        <taxon>Clupeiformes</taxon>
        <taxon>Clupeoidei</taxon>
        <taxon>Engraulidae</taxon>
        <taxon>Coilinae</taxon>
        <taxon>Coilia</taxon>
    </lineage>
</organism>
<feature type="region of interest" description="Disordered" evidence="1">
    <location>
        <begin position="150"/>
        <end position="221"/>
    </location>
</feature>
<feature type="region of interest" description="Disordered" evidence="1">
    <location>
        <begin position="1"/>
        <end position="96"/>
    </location>
</feature>
<feature type="compositionally biased region" description="Basic and acidic residues" evidence="1">
    <location>
        <begin position="1"/>
        <end position="31"/>
    </location>
</feature>
<reference evidence="2 3" key="1">
    <citation type="submission" date="2024-09" db="EMBL/GenBank/DDBJ databases">
        <title>A chromosome-level genome assembly of Gray's grenadier anchovy, Coilia grayii.</title>
        <authorList>
            <person name="Fu Z."/>
        </authorList>
    </citation>
    <scope>NUCLEOTIDE SEQUENCE [LARGE SCALE GENOMIC DNA]</scope>
    <source>
        <strain evidence="2">G4</strain>
        <tissue evidence="2">Muscle</tissue>
    </source>
</reference>
<keyword evidence="3" id="KW-1185">Reference proteome</keyword>
<gene>
    <name evidence="2" type="ORF">ACEWY4_007846</name>
</gene>
<dbReference type="AlphaFoldDB" id="A0ABD1K980"/>
<feature type="region of interest" description="Disordered" evidence="1">
    <location>
        <begin position="524"/>
        <end position="552"/>
    </location>
</feature>
<feature type="compositionally biased region" description="Polar residues" evidence="1">
    <location>
        <begin position="285"/>
        <end position="297"/>
    </location>
</feature>
<comment type="caution">
    <text evidence="2">The sequence shown here is derived from an EMBL/GenBank/DDBJ whole genome shotgun (WGS) entry which is preliminary data.</text>
</comment>
<feature type="region of interest" description="Disordered" evidence="1">
    <location>
        <begin position="698"/>
        <end position="718"/>
    </location>
</feature>
<proteinExistence type="predicted"/>
<feature type="region of interest" description="Disordered" evidence="1">
    <location>
        <begin position="359"/>
        <end position="421"/>
    </location>
</feature>
<feature type="compositionally biased region" description="Polar residues" evidence="1">
    <location>
        <begin position="704"/>
        <end position="718"/>
    </location>
</feature>
<feature type="region of interest" description="Disordered" evidence="1">
    <location>
        <begin position="258"/>
        <end position="307"/>
    </location>
</feature>
<feature type="compositionally biased region" description="Basic residues" evidence="1">
    <location>
        <begin position="376"/>
        <end position="385"/>
    </location>
</feature>
<feature type="compositionally biased region" description="Basic and acidic residues" evidence="1">
    <location>
        <begin position="272"/>
        <end position="284"/>
    </location>
</feature>
<dbReference type="EMBL" id="JBHFQA010000007">
    <property type="protein sequence ID" value="KAL2095698.1"/>
    <property type="molecule type" value="Genomic_DNA"/>
</dbReference>
<evidence type="ECO:0000313" key="3">
    <source>
        <dbReference type="Proteomes" id="UP001591681"/>
    </source>
</evidence>
<feature type="compositionally biased region" description="Polar residues" evidence="1">
    <location>
        <begin position="527"/>
        <end position="543"/>
    </location>
</feature>
<name>A0ABD1K980_9TELE</name>
<feature type="compositionally biased region" description="Polar residues" evidence="1">
    <location>
        <begin position="32"/>
        <end position="50"/>
    </location>
</feature>
<dbReference type="Proteomes" id="UP001591681">
    <property type="component" value="Unassembled WGS sequence"/>
</dbReference>
<feature type="compositionally biased region" description="Low complexity" evidence="1">
    <location>
        <begin position="156"/>
        <end position="175"/>
    </location>
</feature>
<sequence length="815" mass="88651">MGNHHSEQEQQTKGNLEAKPESSPKPKKDTDIWSSFRNKTKASTLSQTSPFKPVPPNLFKGIPDFTGTGTSSVCKKQLPLGTPPVEDRPLDSVPAVPAFSPQAAHMPNQLWALKEPSAYNISWERPQINSPMPTPISSFVFPSVPHNTSQRDFQKAVSHTTTTTSAAPTTSVASPCANLSPPRPKTPPRLPKKAAPETLPPVKPAMTREPNLPRQPAMLQDPTLPQQPAVLQNPVVKDAIKATTQDAPTPFLFTAATSEKTQDSEQSAAATADHKTASADKNDKPASSQESNIATHNTDGKNGDKVKRRTFVISEKTHAEIMSRLAYVEKQKLISDAPVAQKLAVVRKALNGVSYAEAVKKSQPKVNPARREAKAKLSKKVKISKSKTQSVANPAEGGSSVPQQLANHSPASLPLKGVPDMADAHKRNTTAAPEQTAHVHQNEQSSIFPADIDWEKKLLEDVNSAISRMIYPEHCNLTQNSCLLSGISPSVSGKYPSPFCQAGNAHSPQSMVMTSETQPRADLKAISASSHQSKSNQICQSPPKSDLQDKPVQAKLRVSEQISRVDREKVKQSVKCVPLQVNSEPGPMEDSAAVDTSAELKDCSDVSTIPHELSNATGASEESQMPLITPHKPATSPVSRLSTSHIIGSSKDILCASTDEQCTLTAEVVPPIVFAQSPPNISAQVHHHIPYTIPAEVSEEQRNTKLPNNSTPQLTNMETYDKPKNREERLLVRVPPPSPQPFPRREGRWHPFTTDQSCVQKVRCQHRQNGSLPKNIIQWLNVSQNHLCEPSWVTTASLAASIALSARLDREDSRQ</sequence>